<dbReference type="InterPro" id="IPR011990">
    <property type="entry name" value="TPR-like_helical_dom_sf"/>
</dbReference>
<reference evidence="3 4" key="1">
    <citation type="journal article" date="2013" name="Chin. Sci. Bull.">
        <title>Genome survey uncovers the secrets of sex and lifestyle in caterpillar fungus.</title>
        <authorList>
            <person name="Hu X."/>
            <person name="Zhang Y."/>
            <person name="Xiao G."/>
            <person name="Zheng P."/>
            <person name="Xia Y."/>
            <person name="Zhang X."/>
            <person name="St Leger R.J."/>
            <person name="Liu X."/>
            <person name="Wang C."/>
        </authorList>
    </citation>
    <scope>NUCLEOTIDE SEQUENCE [LARGE SCALE GENOMIC DNA]</scope>
    <source>
        <strain evidence="4">Co18 / CGMCC 3.14243</strain>
        <tissue evidence="3">Fruit-body</tissue>
    </source>
</reference>
<gene>
    <name evidence="3" type="ORF">OCS_03118</name>
</gene>
<accession>T5AH80</accession>
<sequence length="872" mass="98228">MLLGIKSAWRPRFRCVPAARGAHLRRSPRLHSTQASEPEPEPPTTPTTTTSDPEPEPEPDPPTTTTHTFQSPYTGGDPRPRMRGAFAHSNHARNEMLRLAFRDDTPAIREDVKHKLSSPFVPPARDYPVPSSTQKSMEQALKLARVHVGFDLMTSRDETCRIPDWVDIFDTLKRATPKIGETPSMAALRIVMPDNLDMAIDNRKVEFIDAQTCLVSRLRMAVDHMGPSSFFLRGQAPVLARAADELIAACKDIQIFKLGDTAAYDYETKQLWPAITDALNGGLVIPADKLDNMWIHREHTKYWIARRYEKTPRPLFWTKESFDKYVTTLVCGRLRPHMALAFYGEPRKGRLVDTEGVRIGLVLAAFEDPAARDCITPCIVKMALAFMAQCGGHRASAERLFAMAEDWGIPMDTEFFNIMLEGYVSNNDVALFFKTLRKMVSRFFQPNVRTWLLYLKLVQKDDKRRQIVAAMYELGFFDDPATRRGIAEVMTGQDAYTAFKANTMLEPFMANQAARYGEDWLTPGALNGMLSEFLRFWQKGHRSIAEFRDMMDKKLPPDLALGIDTYNIIFDYCANNRDWATALWAIGRVRDANLEPDPYTYQMLLLLARNTRSASAFGIIFFYAVLGRRLRTTARQIADEVLLGETSIRFFRYMQPRIFNNAMARALEASKLAPNTSPSAGAEWAILNECEGYTPVQSLCGSLGTAIRTLDGPVHQKLYVLGEHPATIRRPKDYAIKMFDLRKRRATMVVHLDSYFRPETMMRYFVPKPDKPDNPDDDAPPAETGADVDGNEAKADVDGNEAEADVDGHEADADVDGNKAEADVDGNKAEAGANWEEAEDERPPPANKGASPGSIFDARARRAARRFRPHIK</sequence>
<dbReference type="InterPro" id="IPR051240">
    <property type="entry name" value="Mito_RNA-Proc/Resp"/>
</dbReference>
<dbReference type="HOGENOM" id="CLU_019786_0_0_1"/>
<feature type="compositionally biased region" description="Basic and acidic residues" evidence="2">
    <location>
        <begin position="806"/>
        <end position="828"/>
    </location>
</feature>
<feature type="compositionally biased region" description="Basic residues" evidence="2">
    <location>
        <begin position="861"/>
        <end position="872"/>
    </location>
</feature>
<name>T5AH80_OPHSC</name>
<protein>
    <submittedName>
        <fullName evidence="3">Pentatricopeptide repeat domain-containing protein</fullName>
    </submittedName>
</protein>
<dbReference type="Proteomes" id="UP000019374">
    <property type="component" value="Unassembled WGS sequence"/>
</dbReference>
<dbReference type="InterPro" id="IPR002885">
    <property type="entry name" value="PPR_rpt"/>
</dbReference>
<feature type="region of interest" description="Disordered" evidence="2">
    <location>
        <begin position="20"/>
        <end position="84"/>
    </location>
</feature>
<dbReference type="PANTHER" id="PTHR47933:SF11">
    <property type="entry name" value="PENTATRICOPEPTIDE REPEAT-CONTAINING PROTEIN 2"/>
    <property type="match status" value="1"/>
</dbReference>
<evidence type="ECO:0000256" key="2">
    <source>
        <dbReference type="SAM" id="MobiDB-lite"/>
    </source>
</evidence>
<dbReference type="NCBIfam" id="TIGR00756">
    <property type="entry name" value="PPR"/>
    <property type="match status" value="1"/>
</dbReference>
<dbReference type="PANTHER" id="PTHR47933">
    <property type="entry name" value="PENTATRICOPEPTIDE REPEAT-CONTAINING PROTEIN 1, MITOCHONDRIAL"/>
    <property type="match status" value="1"/>
</dbReference>
<dbReference type="AlphaFoldDB" id="T5AH80"/>
<evidence type="ECO:0000256" key="1">
    <source>
        <dbReference type="ARBA" id="ARBA00022737"/>
    </source>
</evidence>
<proteinExistence type="predicted"/>
<feature type="region of interest" description="Disordered" evidence="2">
    <location>
        <begin position="766"/>
        <end position="872"/>
    </location>
</feature>
<dbReference type="GO" id="GO:0003729">
    <property type="term" value="F:mRNA binding"/>
    <property type="evidence" value="ECO:0007669"/>
    <property type="project" value="TreeGrafter"/>
</dbReference>
<dbReference type="OrthoDB" id="185373at2759"/>
<dbReference type="Gene3D" id="1.25.40.10">
    <property type="entry name" value="Tetratricopeptide repeat domain"/>
    <property type="match status" value="2"/>
</dbReference>
<evidence type="ECO:0000313" key="3">
    <source>
        <dbReference type="EMBL" id="EQL01173.1"/>
    </source>
</evidence>
<keyword evidence="1" id="KW-0677">Repeat</keyword>
<organism evidence="3 4">
    <name type="scientific">Ophiocordyceps sinensis (strain Co18 / CGMCC 3.14243)</name>
    <name type="common">Yarsagumba caterpillar fungus</name>
    <name type="synonym">Hirsutella sinensis</name>
    <dbReference type="NCBI Taxonomy" id="911162"/>
    <lineage>
        <taxon>Eukaryota</taxon>
        <taxon>Fungi</taxon>
        <taxon>Dikarya</taxon>
        <taxon>Ascomycota</taxon>
        <taxon>Pezizomycotina</taxon>
        <taxon>Sordariomycetes</taxon>
        <taxon>Hypocreomycetidae</taxon>
        <taxon>Hypocreales</taxon>
        <taxon>Ophiocordycipitaceae</taxon>
        <taxon>Ophiocordyceps</taxon>
    </lineage>
</organism>
<dbReference type="eggNOG" id="ENOG502S5GM">
    <property type="taxonomic scope" value="Eukaryota"/>
</dbReference>
<evidence type="ECO:0000313" key="4">
    <source>
        <dbReference type="Proteomes" id="UP000019374"/>
    </source>
</evidence>
<dbReference type="EMBL" id="KE652567">
    <property type="protein sequence ID" value="EQL01173.1"/>
    <property type="molecule type" value="Genomic_DNA"/>
</dbReference>